<dbReference type="Proteomes" id="UP001221150">
    <property type="component" value="Unassembled WGS sequence"/>
</dbReference>
<evidence type="ECO:0008006" key="4">
    <source>
        <dbReference type="Google" id="ProtNLM"/>
    </source>
</evidence>
<name>A0ABT6AEJ3_9ACTN</name>
<protein>
    <recommendedName>
        <fullName evidence="4">DUF1579 domain-containing protein</fullName>
    </recommendedName>
</protein>
<gene>
    <name evidence="2" type="ORF">P3H78_31520</name>
</gene>
<evidence type="ECO:0000313" key="3">
    <source>
        <dbReference type="Proteomes" id="UP001221150"/>
    </source>
</evidence>
<evidence type="ECO:0000256" key="1">
    <source>
        <dbReference type="SAM" id="MobiDB-lite"/>
    </source>
</evidence>
<evidence type="ECO:0000313" key="2">
    <source>
        <dbReference type="EMBL" id="MDF3303064.1"/>
    </source>
</evidence>
<comment type="caution">
    <text evidence="2">The sequence shown here is derived from an EMBL/GenBank/DDBJ whole genome shotgun (WGS) entry which is preliminary data.</text>
</comment>
<feature type="region of interest" description="Disordered" evidence="1">
    <location>
        <begin position="1"/>
        <end position="22"/>
    </location>
</feature>
<sequence>MPAPAHSTAAAPHTAPAAPAYPAPYDGPRIAAADFFTLARTGRAQTTPPPFRDGDSLSCPLGNEWLRHDGRWIVPGRPGSLTLDDQTVTGWWHTRHRPGSRFALVHRLTPTETNLITGDRYTSRSRLLSLLDGAFTYTETVSGPWLRQLTSHITRTRTRTVSVHLELPTGIVTLHSRLVGDVFFHPAAAATPAAPALCA</sequence>
<organism evidence="2 3">
    <name type="scientific">Streptomyces tropicalis</name>
    <dbReference type="NCBI Taxonomy" id="3034234"/>
    <lineage>
        <taxon>Bacteria</taxon>
        <taxon>Bacillati</taxon>
        <taxon>Actinomycetota</taxon>
        <taxon>Actinomycetes</taxon>
        <taxon>Kitasatosporales</taxon>
        <taxon>Streptomycetaceae</taxon>
        <taxon>Streptomyces</taxon>
    </lineage>
</organism>
<reference evidence="2 3" key="1">
    <citation type="submission" date="2023-03" db="EMBL/GenBank/DDBJ databases">
        <title>Draft genome sequence of Streptomyces sp. K1PA1 isolated from peat swamp forest in Thailand.</title>
        <authorList>
            <person name="Klaysubun C."/>
            <person name="Duangmal K."/>
        </authorList>
    </citation>
    <scope>NUCLEOTIDE SEQUENCE [LARGE SCALE GENOMIC DNA]</scope>
    <source>
        <strain evidence="2 3">K1PA1</strain>
    </source>
</reference>
<keyword evidence="3" id="KW-1185">Reference proteome</keyword>
<dbReference type="EMBL" id="JARJBB010000038">
    <property type="protein sequence ID" value="MDF3303064.1"/>
    <property type="molecule type" value="Genomic_DNA"/>
</dbReference>
<proteinExistence type="predicted"/>
<dbReference type="RefSeq" id="WP_276112608.1">
    <property type="nucleotide sequence ID" value="NZ_JARJBB010000038.1"/>
</dbReference>
<accession>A0ABT6AEJ3</accession>